<name>A0A5B9DGR3_9ARCH</name>
<gene>
    <name evidence="1" type="ORF">DSAG12_03685</name>
</gene>
<proteinExistence type="predicted"/>
<accession>A0A5B9DGR3</accession>
<evidence type="ECO:0000313" key="1">
    <source>
        <dbReference type="EMBL" id="QEE17847.1"/>
    </source>
</evidence>
<dbReference type="EMBL" id="CP042905">
    <property type="protein sequence ID" value="QEE17847.1"/>
    <property type="molecule type" value="Genomic_DNA"/>
</dbReference>
<dbReference type="AlphaFoldDB" id="A0A5B9DGR3"/>
<sequence>MECNNCEAPKRKIYGPHKKRPNKDLEEADIGNWVMLLRCPKCEKLWVSVPYEPYASFEYLILWDFTKEDWRMIHDLDNASTIHEWHGQSVKDLWSTLPDNERESVLSHRKRSYGRNPIDIPQNNEKIDINSLIKKINYD</sequence>
<protein>
    <submittedName>
        <fullName evidence="1">Uncharacterized protein</fullName>
    </submittedName>
</protein>
<organism evidence="1">
    <name type="scientific">Promethearchaeum syntrophicum</name>
    <dbReference type="NCBI Taxonomy" id="2594042"/>
    <lineage>
        <taxon>Archaea</taxon>
        <taxon>Promethearchaeati</taxon>
        <taxon>Promethearchaeota</taxon>
        <taxon>Promethearchaeia</taxon>
        <taxon>Promethearchaeales</taxon>
        <taxon>Promethearchaeaceae</taxon>
        <taxon>Promethearchaeum</taxon>
    </lineage>
</organism>
<reference evidence="1" key="1">
    <citation type="journal article" date="2020" name="Nature">
        <title>Isolation of an archaeon at the prokaryote-eukaryote interface.</title>
        <authorList>
            <person name="Imachi H."/>
            <person name="Nobu M.K."/>
            <person name="Nakahara N."/>
            <person name="Morono Y."/>
            <person name="Ogawara M."/>
            <person name="Takaki Y."/>
            <person name="Takano Y."/>
            <person name="Uematsu K."/>
            <person name="Ikuta T."/>
            <person name="Ito M."/>
            <person name="Matsui Y."/>
            <person name="Miyazaki M."/>
            <person name="Murata K."/>
            <person name="Saito Y."/>
            <person name="Sakai S."/>
            <person name="Song C."/>
            <person name="Tasumi E."/>
            <person name="Yamanaka Y."/>
            <person name="Yamaguchi T."/>
            <person name="Kamagata Y."/>
            <person name="Tamaki H."/>
            <person name="Takai K."/>
        </authorList>
    </citation>
    <scope>NUCLEOTIDE SEQUENCE [LARGE SCALE GENOMIC DNA]</scope>
    <source>
        <strain evidence="1">MK-D1</strain>
    </source>
</reference>